<gene>
    <name evidence="11" type="ORF">OBBRIDRAFT_778554</name>
</gene>
<dbReference type="OrthoDB" id="1470350at2759"/>
<dbReference type="PRINTS" id="PR00385">
    <property type="entry name" value="P450"/>
</dbReference>
<evidence type="ECO:0000256" key="8">
    <source>
        <dbReference type="ARBA" id="ARBA00023033"/>
    </source>
</evidence>
<keyword evidence="4 9" id="KW-0349">Heme</keyword>
<keyword evidence="12" id="KW-1185">Reference proteome</keyword>
<protein>
    <submittedName>
        <fullName evidence="11">Cytochrome P450</fullName>
    </submittedName>
</protein>
<dbReference type="InterPro" id="IPR001128">
    <property type="entry name" value="Cyt_P450"/>
</dbReference>
<dbReference type="PANTHER" id="PTHR24305">
    <property type="entry name" value="CYTOCHROME P450"/>
    <property type="match status" value="1"/>
</dbReference>
<dbReference type="Pfam" id="PF00067">
    <property type="entry name" value="p450"/>
    <property type="match status" value="1"/>
</dbReference>
<evidence type="ECO:0000256" key="7">
    <source>
        <dbReference type="ARBA" id="ARBA00023004"/>
    </source>
</evidence>
<keyword evidence="8 10" id="KW-0503">Monooxygenase</keyword>
<keyword evidence="6 10" id="KW-0560">Oxidoreductase</keyword>
<dbReference type="InterPro" id="IPR017972">
    <property type="entry name" value="Cyt_P450_CS"/>
</dbReference>
<organism evidence="11 12">
    <name type="scientific">Obba rivulosa</name>
    <dbReference type="NCBI Taxonomy" id="1052685"/>
    <lineage>
        <taxon>Eukaryota</taxon>
        <taxon>Fungi</taxon>
        <taxon>Dikarya</taxon>
        <taxon>Basidiomycota</taxon>
        <taxon>Agaricomycotina</taxon>
        <taxon>Agaricomycetes</taxon>
        <taxon>Polyporales</taxon>
        <taxon>Gelatoporiaceae</taxon>
        <taxon>Obba</taxon>
    </lineage>
</organism>
<dbReference type="Proteomes" id="UP000250043">
    <property type="component" value="Unassembled WGS sequence"/>
</dbReference>
<evidence type="ECO:0000256" key="2">
    <source>
        <dbReference type="ARBA" id="ARBA00005179"/>
    </source>
</evidence>
<comment type="similarity">
    <text evidence="3 10">Belongs to the cytochrome P450 family.</text>
</comment>
<keyword evidence="5 9" id="KW-0479">Metal-binding</keyword>
<dbReference type="PROSITE" id="PS00086">
    <property type="entry name" value="CYTOCHROME_P450"/>
    <property type="match status" value="1"/>
</dbReference>
<dbReference type="InterPro" id="IPR050121">
    <property type="entry name" value="Cytochrome_P450_monoxygenase"/>
</dbReference>
<accession>A0A8E2DJW4</accession>
<keyword evidence="7 9" id="KW-0408">Iron</keyword>
<evidence type="ECO:0000256" key="1">
    <source>
        <dbReference type="ARBA" id="ARBA00001971"/>
    </source>
</evidence>
<dbReference type="PRINTS" id="PR00463">
    <property type="entry name" value="EP450I"/>
</dbReference>
<evidence type="ECO:0000256" key="10">
    <source>
        <dbReference type="RuleBase" id="RU000461"/>
    </source>
</evidence>
<dbReference type="EMBL" id="KV722427">
    <property type="protein sequence ID" value="OCH89441.1"/>
    <property type="molecule type" value="Genomic_DNA"/>
</dbReference>
<reference evidence="11 12" key="1">
    <citation type="submission" date="2016-07" db="EMBL/GenBank/DDBJ databases">
        <title>Draft genome of the white-rot fungus Obba rivulosa 3A-2.</title>
        <authorList>
            <consortium name="DOE Joint Genome Institute"/>
            <person name="Miettinen O."/>
            <person name="Riley R."/>
            <person name="Acob R."/>
            <person name="Barry K."/>
            <person name="Cullen D."/>
            <person name="De Vries R."/>
            <person name="Hainaut M."/>
            <person name="Hatakka A."/>
            <person name="Henrissat B."/>
            <person name="Hilden K."/>
            <person name="Kuo R."/>
            <person name="Labutti K."/>
            <person name="Lipzen A."/>
            <person name="Makela M.R."/>
            <person name="Sandor L."/>
            <person name="Spatafora J.W."/>
            <person name="Grigoriev I.V."/>
            <person name="Hibbett D.S."/>
        </authorList>
    </citation>
    <scope>NUCLEOTIDE SEQUENCE [LARGE SCALE GENOMIC DNA]</scope>
    <source>
        <strain evidence="11 12">3A-2</strain>
    </source>
</reference>
<evidence type="ECO:0000313" key="11">
    <source>
        <dbReference type="EMBL" id="OCH89441.1"/>
    </source>
</evidence>
<comment type="pathway">
    <text evidence="2">Secondary metabolite biosynthesis.</text>
</comment>
<sequence>MERTGSLLGLLGATALVYVVYRRFTRISLADIPGPDPESFLLGNLPHVFHVQREQVGDVDFDWQRRFGGVARIKAPFGEDMLWIADPKALQYVYHVAGYDFAKQPERRVISRLVGDRGIAWADGDAHRRQRRVMLPAFGATEAKALLPVFQGCAERLASKLREALRESPGGACILNIPKWLSAATLDAIGEAAFGYKFGALQDAENELAGAYFNFLADIFTAPSRGRVFFQSVAHYVPMWIQEILYDILPGKGLEKARVNKAVAHKVAERLLEDKARALSVEKTGRDVMSLLVKANASEDAKKRLTKEEMKSLIRTIMLAGQETTSTTLSWALLELAKRPEIQSQLRAEIWAKESAIRDRGDTDFAPPDLDSMPYLQAVLREVLRVYPAVYHNFRQAARDVVLPLSKPLTTVSGKTITEIFVPEDTRVVLSIVGYNRDVDVWGEDAHVFNPQRWMNDQVKDGHSIGVYSNLLTFSGGVRGCIGWRFAIHEMQAFLVELISGFEFSLTDDIQRLRREASSVMLPTLAGETEKGVQLPLKVSAVARE</sequence>
<evidence type="ECO:0000256" key="3">
    <source>
        <dbReference type="ARBA" id="ARBA00010617"/>
    </source>
</evidence>
<name>A0A8E2DJW4_9APHY</name>
<dbReference type="PANTHER" id="PTHR24305:SF166">
    <property type="entry name" value="CYTOCHROME P450 12A4, MITOCHONDRIAL-RELATED"/>
    <property type="match status" value="1"/>
</dbReference>
<dbReference type="GO" id="GO:0004497">
    <property type="term" value="F:monooxygenase activity"/>
    <property type="evidence" value="ECO:0007669"/>
    <property type="project" value="UniProtKB-KW"/>
</dbReference>
<dbReference type="Gene3D" id="1.10.630.10">
    <property type="entry name" value="Cytochrome P450"/>
    <property type="match status" value="1"/>
</dbReference>
<evidence type="ECO:0000256" key="5">
    <source>
        <dbReference type="ARBA" id="ARBA00022723"/>
    </source>
</evidence>
<evidence type="ECO:0000256" key="4">
    <source>
        <dbReference type="ARBA" id="ARBA00022617"/>
    </source>
</evidence>
<evidence type="ECO:0000256" key="9">
    <source>
        <dbReference type="PIRSR" id="PIRSR602401-1"/>
    </source>
</evidence>
<dbReference type="InterPro" id="IPR002401">
    <property type="entry name" value="Cyt_P450_E_grp-I"/>
</dbReference>
<evidence type="ECO:0000256" key="6">
    <source>
        <dbReference type="ARBA" id="ARBA00023002"/>
    </source>
</evidence>
<dbReference type="CDD" id="cd11069">
    <property type="entry name" value="CYP_FUM15-like"/>
    <property type="match status" value="1"/>
</dbReference>
<dbReference type="GO" id="GO:0020037">
    <property type="term" value="F:heme binding"/>
    <property type="evidence" value="ECO:0007669"/>
    <property type="project" value="InterPro"/>
</dbReference>
<evidence type="ECO:0000313" key="12">
    <source>
        <dbReference type="Proteomes" id="UP000250043"/>
    </source>
</evidence>
<comment type="cofactor">
    <cofactor evidence="1 9">
        <name>heme</name>
        <dbReference type="ChEBI" id="CHEBI:30413"/>
    </cofactor>
</comment>
<dbReference type="AlphaFoldDB" id="A0A8E2DJW4"/>
<dbReference type="GO" id="GO:0016705">
    <property type="term" value="F:oxidoreductase activity, acting on paired donors, with incorporation or reduction of molecular oxygen"/>
    <property type="evidence" value="ECO:0007669"/>
    <property type="project" value="InterPro"/>
</dbReference>
<proteinExistence type="inferred from homology"/>
<dbReference type="SUPFAM" id="SSF48264">
    <property type="entry name" value="Cytochrome P450"/>
    <property type="match status" value="1"/>
</dbReference>
<feature type="binding site" description="axial binding residue" evidence="9">
    <location>
        <position position="481"/>
    </location>
    <ligand>
        <name>heme</name>
        <dbReference type="ChEBI" id="CHEBI:30413"/>
    </ligand>
    <ligandPart>
        <name>Fe</name>
        <dbReference type="ChEBI" id="CHEBI:18248"/>
    </ligandPart>
</feature>
<dbReference type="InterPro" id="IPR036396">
    <property type="entry name" value="Cyt_P450_sf"/>
</dbReference>
<dbReference type="GO" id="GO:0005506">
    <property type="term" value="F:iron ion binding"/>
    <property type="evidence" value="ECO:0007669"/>
    <property type="project" value="InterPro"/>
</dbReference>